<gene>
    <name evidence="5" type="ORF">METZ01_LOCUS491313</name>
</gene>
<dbReference type="GO" id="GO:0009982">
    <property type="term" value="F:pseudouridine synthase activity"/>
    <property type="evidence" value="ECO:0007669"/>
    <property type="project" value="InterPro"/>
</dbReference>
<feature type="domain" description="Pseudouridine synthase RsuA/RluA-like" evidence="3">
    <location>
        <begin position="65"/>
        <end position="194"/>
    </location>
</feature>
<feature type="domain" description="RNA-binding S4" evidence="4">
    <location>
        <begin position="5"/>
        <end position="47"/>
    </location>
</feature>
<accession>A0A383D2H1</accession>
<dbReference type="Pfam" id="PF01479">
    <property type="entry name" value="S4"/>
    <property type="match status" value="1"/>
</dbReference>
<evidence type="ECO:0000256" key="2">
    <source>
        <dbReference type="ARBA" id="ARBA00023235"/>
    </source>
</evidence>
<dbReference type="InterPro" id="IPR042092">
    <property type="entry name" value="PsdUridine_s_RsuA/RluB/E/F_cat"/>
</dbReference>
<dbReference type="Gene3D" id="3.10.290.10">
    <property type="entry name" value="RNA-binding S4 domain"/>
    <property type="match status" value="1"/>
</dbReference>
<dbReference type="GO" id="GO:0001522">
    <property type="term" value="P:pseudouridine synthesis"/>
    <property type="evidence" value="ECO:0007669"/>
    <property type="project" value="InterPro"/>
</dbReference>
<organism evidence="5">
    <name type="scientific">marine metagenome</name>
    <dbReference type="NCBI Taxonomy" id="408172"/>
    <lineage>
        <taxon>unclassified sequences</taxon>
        <taxon>metagenomes</taxon>
        <taxon>ecological metagenomes</taxon>
    </lineage>
</organism>
<dbReference type="InterPro" id="IPR006145">
    <property type="entry name" value="PsdUridine_synth_RsuA/RluA"/>
</dbReference>
<dbReference type="CDD" id="cd00165">
    <property type="entry name" value="S4"/>
    <property type="match status" value="1"/>
</dbReference>
<dbReference type="PANTHER" id="PTHR47683:SF2">
    <property type="entry name" value="RNA-BINDING S4 DOMAIN-CONTAINING PROTEIN"/>
    <property type="match status" value="1"/>
</dbReference>
<dbReference type="Gene3D" id="3.30.70.1560">
    <property type="entry name" value="Alpha-L RNA-binding motif"/>
    <property type="match status" value="1"/>
</dbReference>
<dbReference type="PROSITE" id="PS01149">
    <property type="entry name" value="PSI_RSU"/>
    <property type="match status" value="1"/>
</dbReference>
<dbReference type="InterPro" id="IPR036986">
    <property type="entry name" value="S4_RNA-bd_sf"/>
</dbReference>
<name>A0A383D2H1_9ZZZZ</name>
<evidence type="ECO:0000259" key="4">
    <source>
        <dbReference type="Pfam" id="PF01479"/>
    </source>
</evidence>
<dbReference type="InterPro" id="IPR002942">
    <property type="entry name" value="S4_RNA-bd"/>
</dbReference>
<dbReference type="AlphaFoldDB" id="A0A383D2H1"/>
<evidence type="ECO:0000256" key="1">
    <source>
        <dbReference type="ARBA" id="ARBA00008348"/>
    </source>
</evidence>
<dbReference type="PROSITE" id="PS50889">
    <property type="entry name" value="S4"/>
    <property type="match status" value="1"/>
</dbReference>
<dbReference type="SUPFAM" id="SSF55120">
    <property type="entry name" value="Pseudouridine synthase"/>
    <property type="match status" value="1"/>
</dbReference>
<dbReference type="InterPro" id="IPR020103">
    <property type="entry name" value="PsdUridine_synth_cat_dom_sf"/>
</dbReference>
<comment type="similarity">
    <text evidence="1">Belongs to the pseudouridine synthase RsuA family.</text>
</comment>
<dbReference type="InterPro" id="IPR018496">
    <property type="entry name" value="PsdUridine_synth_RsuA/RluB_CS"/>
</dbReference>
<feature type="non-terminal residue" evidence="5">
    <location>
        <position position="196"/>
    </location>
</feature>
<dbReference type="InterPro" id="IPR050343">
    <property type="entry name" value="RsuA_PseudoU_synthase"/>
</dbReference>
<evidence type="ECO:0000313" key="5">
    <source>
        <dbReference type="EMBL" id="SVE38459.1"/>
    </source>
</evidence>
<dbReference type="GO" id="GO:0006364">
    <property type="term" value="P:rRNA processing"/>
    <property type="evidence" value="ECO:0007669"/>
    <property type="project" value="UniProtKB-ARBA"/>
</dbReference>
<protein>
    <submittedName>
        <fullName evidence="5">Uncharacterized protein</fullName>
    </submittedName>
</protein>
<evidence type="ECO:0000259" key="3">
    <source>
        <dbReference type="Pfam" id="PF00849"/>
    </source>
</evidence>
<dbReference type="GO" id="GO:0003723">
    <property type="term" value="F:RNA binding"/>
    <property type="evidence" value="ECO:0007669"/>
    <property type="project" value="InterPro"/>
</dbReference>
<proteinExistence type="inferred from homology"/>
<sequence>MIYTLIKYLCSSGIGPRRYCANLVFSGRVLVNGKISTDLLSDVDPENDQIQVGDRKLIPFDDHVYLKVNKPIGYVTTVSDELNRPIILDLLPKELTARRLYPVGRLDIQSSGLLVVTDDGHLTNILTHPKFMIEKEYETILTSPLGPNQISAIVKGININGKRIGSVKIQQIDELGQCRYSVIIREGRKHIVRLIL</sequence>
<dbReference type="Gene3D" id="3.30.70.580">
    <property type="entry name" value="Pseudouridine synthase I, catalytic domain, N-terminal subdomain"/>
    <property type="match status" value="1"/>
</dbReference>
<dbReference type="SUPFAM" id="SSF55174">
    <property type="entry name" value="Alpha-L RNA-binding motif"/>
    <property type="match status" value="1"/>
</dbReference>
<dbReference type="PANTHER" id="PTHR47683">
    <property type="entry name" value="PSEUDOURIDINE SYNTHASE FAMILY PROTEIN-RELATED"/>
    <property type="match status" value="1"/>
</dbReference>
<dbReference type="EMBL" id="UINC01213601">
    <property type="protein sequence ID" value="SVE38459.1"/>
    <property type="molecule type" value="Genomic_DNA"/>
</dbReference>
<reference evidence="5" key="1">
    <citation type="submission" date="2018-05" db="EMBL/GenBank/DDBJ databases">
        <authorList>
            <person name="Lanie J.A."/>
            <person name="Ng W.-L."/>
            <person name="Kazmierczak K.M."/>
            <person name="Andrzejewski T.M."/>
            <person name="Davidsen T.M."/>
            <person name="Wayne K.J."/>
            <person name="Tettelin H."/>
            <person name="Glass J.I."/>
            <person name="Rusch D."/>
            <person name="Podicherti R."/>
            <person name="Tsui H.-C.T."/>
            <person name="Winkler M.E."/>
        </authorList>
    </citation>
    <scope>NUCLEOTIDE SEQUENCE</scope>
</reference>
<keyword evidence="2" id="KW-0413">Isomerase</keyword>
<dbReference type="InterPro" id="IPR020094">
    <property type="entry name" value="TruA/RsuA/RluB/E/F_N"/>
</dbReference>
<dbReference type="Pfam" id="PF00849">
    <property type="entry name" value="PseudoU_synth_2"/>
    <property type="match status" value="1"/>
</dbReference>